<accession>C8PKJ3</accession>
<organism evidence="1 2">
    <name type="scientific">Campylobacter gracilis RM3268</name>
    <dbReference type="NCBI Taxonomy" id="553220"/>
    <lineage>
        <taxon>Bacteria</taxon>
        <taxon>Pseudomonadati</taxon>
        <taxon>Campylobacterota</taxon>
        <taxon>Epsilonproteobacteria</taxon>
        <taxon>Campylobacterales</taxon>
        <taxon>Campylobacteraceae</taxon>
        <taxon>Campylobacter</taxon>
    </lineage>
</organism>
<protein>
    <submittedName>
        <fullName evidence="1">Uncharacterized protein</fullName>
    </submittedName>
</protein>
<evidence type="ECO:0000313" key="1">
    <source>
        <dbReference type="EMBL" id="EEV16602.1"/>
    </source>
</evidence>
<dbReference type="EMBL" id="ACYG01000030">
    <property type="protein sequence ID" value="EEV16602.1"/>
    <property type="molecule type" value="Genomic_DNA"/>
</dbReference>
<keyword evidence="2" id="KW-1185">Reference proteome</keyword>
<gene>
    <name evidence="1" type="ORF">CAMGR0001_0215</name>
</gene>
<proteinExistence type="predicted"/>
<dbReference type="Proteomes" id="UP000005709">
    <property type="component" value="Unassembled WGS sequence"/>
</dbReference>
<dbReference type="AlphaFoldDB" id="C8PKJ3"/>
<reference evidence="1 2" key="1">
    <citation type="submission" date="2009-07" db="EMBL/GenBank/DDBJ databases">
        <authorList>
            <person name="Madupu R."/>
            <person name="Sebastian Y."/>
            <person name="Durkin A.S."/>
            <person name="Torralba M."/>
            <person name="Methe B."/>
            <person name="Sutton G.G."/>
            <person name="Strausberg R.L."/>
            <person name="Nelson K.E."/>
        </authorList>
    </citation>
    <scope>NUCLEOTIDE SEQUENCE [LARGE SCALE GENOMIC DNA]</scope>
    <source>
        <strain evidence="1 2">RM3268</strain>
    </source>
</reference>
<evidence type="ECO:0000313" key="2">
    <source>
        <dbReference type="Proteomes" id="UP000005709"/>
    </source>
</evidence>
<comment type="caution">
    <text evidence="1">The sequence shown here is derived from an EMBL/GenBank/DDBJ whole genome shotgun (WGS) entry which is preliminary data.</text>
</comment>
<name>C8PKJ3_9BACT</name>
<sequence>MDRNSRHKILKFAGGFKARNLKFYRYEILKFSPKFVANAFQI</sequence>